<dbReference type="EC" id="1.3.3.4" evidence="4 11"/>
<dbReference type="GO" id="GO:0004729">
    <property type="term" value="F:oxygen-dependent protoporphyrinogen oxidase activity"/>
    <property type="evidence" value="ECO:0007669"/>
    <property type="project" value="UniProtKB-UniRule"/>
</dbReference>
<comment type="catalytic activity">
    <reaction evidence="10 11">
        <text>protoporphyrinogen IX + 3 O2 = protoporphyrin IX + 3 H2O2</text>
        <dbReference type="Rhea" id="RHEA:25576"/>
        <dbReference type="ChEBI" id="CHEBI:15379"/>
        <dbReference type="ChEBI" id="CHEBI:16240"/>
        <dbReference type="ChEBI" id="CHEBI:57306"/>
        <dbReference type="ChEBI" id="CHEBI:57307"/>
        <dbReference type="EC" id="1.3.3.4"/>
    </reaction>
</comment>
<accession>A0A2S4Q0K8</accession>
<keyword evidence="8 11" id="KW-0350">Heme biosynthesis</keyword>
<dbReference type="STRING" id="225359.A0A2S4Q0K8"/>
<dbReference type="InterPro" id="IPR050464">
    <property type="entry name" value="Zeta_carotene_desat/Oxidored"/>
</dbReference>
<comment type="function">
    <text evidence="1 11">Catalyzes the 6-electron oxidation of protoporphyrinogen-IX to form protoporphyrin-IX.</text>
</comment>
<feature type="domain" description="Amine oxidase" evidence="12">
    <location>
        <begin position="28"/>
        <end position="520"/>
    </location>
</feature>
<evidence type="ECO:0000256" key="2">
    <source>
        <dbReference type="ARBA" id="ARBA00005073"/>
    </source>
</evidence>
<evidence type="ECO:0000256" key="5">
    <source>
        <dbReference type="ARBA" id="ARBA00022630"/>
    </source>
</evidence>
<dbReference type="InterPro" id="IPR002937">
    <property type="entry name" value="Amino_oxidase"/>
</dbReference>
<evidence type="ECO:0000256" key="4">
    <source>
        <dbReference type="ARBA" id="ARBA00012867"/>
    </source>
</evidence>
<evidence type="ECO:0000256" key="11">
    <source>
        <dbReference type="RuleBase" id="RU367069"/>
    </source>
</evidence>
<dbReference type="NCBIfam" id="TIGR00562">
    <property type="entry name" value="proto_IX_ox"/>
    <property type="match status" value="1"/>
</dbReference>
<evidence type="ECO:0000259" key="12">
    <source>
        <dbReference type="Pfam" id="PF01593"/>
    </source>
</evidence>
<dbReference type="GO" id="GO:0005743">
    <property type="term" value="C:mitochondrial inner membrane"/>
    <property type="evidence" value="ECO:0007669"/>
    <property type="project" value="UniProtKB-SubCell"/>
</dbReference>
<dbReference type="SUPFAM" id="SSF54373">
    <property type="entry name" value="FAD-linked reductases, C-terminal domain"/>
    <property type="match status" value="1"/>
</dbReference>
<dbReference type="PANTHER" id="PTHR42923">
    <property type="entry name" value="PROTOPORPHYRINOGEN OXIDASE"/>
    <property type="match status" value="1"/>
</dbReference>
<evidence type="ECO:0000313" key="14">
    <source>
        <dbReference type="Proteomes" id="UP000237438"/>
    </source>
</evidence>
<comment type="caution">
    <text evidence="13">The sequence shown here is derived from an EMBL/GenBank/DDBJ whole genome shotgun (WGS) entry which is preliminary data.</text>
</comment>
<comment type="pathway">
    <text evidence="2 11">Porphyrin-containing compound metabolism; protoporphyrin-IX biosynthesis; protoporphyrin-IX from protoporphyrinogen-IX: step 1/1.</text>
</comment>
<comment type="cofactor">
    <cofactor evidence="11">
        <name>FAD</name>
        <dbReference type="ChEBI" id="CHEBI:57692"/>
    </cofactor>
    <text evidence="11">Binds 1 FAD per subunit.</text>
</comment>
<dbReference type="EMBL" id="PEDP01000066">
    <property type="protein sequence ID" value="POS87814.1"/>
    <property type="molecule type" value="Genomic_DNA"/>
</dbReference>
<keyword evidence="9 11" id="KW-0627">Porphyrin biosynthesis</keyword>
<dbReference type="InterPro" id="IPR004572">
    <property type="entry name" value="Protoporphyrinogen_oxidase"/>
</dbReference>
<evidence type="ECO:0000256" key="6">
    <source>
        <dbReference type="ARBA" id="ARBA00022827"/>
    </source>
</evidence>
<dbReference type="Pfam" id="PF01593">
    <property type="entry name" value="Amino_oxidase"/>
    <property type="match status" value="1"/>
</dbReference>
<organism evidence="13 14">
    <name type="scientific">Erysiphe pulchra</name>
    <dbReference type="NCBI Taxonomy" id="225359"/>
    <lineage>
        <taxon>Eukaryota</taxon>
        <taxon>Fungi</taxon>
        <taxon>Dikarya</taxon>
        <taxon>Ascomycota</taxon>
        <taxon>Pezizomycotina</taxon>
        <taxon>Leotiomycetes</taxon>
        <taxon>Erysiphales</taxon>
        <taxon>Erysiphaceae</taxon>
        <taxon>Erysiphe</taxon>
    </lineage>
</organism>
<reference evidence="13 14" key="1">
    <citation type="submission" date="2017-10" db="EMBL/GenBank/DDBJ databases">
        <title>Development of genomic resources for the powdery mildew, Erysiphe pulchra.</title>
        <authorList>
            <person name="Wadl P.A."/>
            <person name="Mack B.M."/>
            <person name="Moore G."/>
            <person name="Beltz S.B."/>
        </authorList>
    </citation>
    <scope>NUCLEOTIDE SEQUENCE [LARGE SCALE GENOMIC DNA]</scope>
    <source>
        <strain evidence="13">Cflorida</strain>
    </source>
</reference>
<evidence type="ECO:0000256" key="8">
    <source>
        <dbReference type="ARBA" id="ARBA00023133"/>
    </source>
</evidence>
<dbReference type="UniPathway" id="UPA00251">
    <property type="reaction ID" value="UER00324"/>
</dbReference>
<keyword evidence="6 11" id="KW-0274">FAD</keyword>
<keyword evidence="7 11" id="KW-0560">Oxidoreductase</keyword>
<dbReference type="InterPro" id="IPR036188">
    <property type="entry name" value="FAD/NAD-bd_sf"/>
</dbReference>
<evidence type="ECO:0000256" key="1">
    <source>
        <dbReference type="ARBA" id="ARBA00002600"/>
    </source>
</evidence>
<keyword evidence="5 11" id="KW-0285">Flavoprotein</keyword>
<dbReference type="SUPFAM" id="SSF51905">
    <property type="entry name" value="FAD/NAD(P)-binding domain"/>
    <property type="match status" value="1"/>
</dbReference>
<dbReference type="AlphaFoldDB" id="A0A2S4Q0K8"/>
<proteinExistence type="inferred from homology"/>
<comment type="similarity">
    <text evidence="3 11">Belongs to the protoporphyrinogen/coproporphyrinogen oxidase family. Protoporphyrinogen oxidase subfamily.</text>
</comment>
<evidence type="ECO:0000256" key="7">
    <source>
        <dbReference type="ARBA" id="ARBA00023002"/>
    </source>
</evidence>
<keyword evidence="14" id="KW-1185">Reference proteome</keyword>
<dbReference type="GO" id="GO:0006782">
    <property type="term" value="P:protoporphyrinogen IX biosynthetic process"/>
    <property type="evidence" value="ECO:0007669"/>
    <property type="project" value="UniProtKB-UniRule"/>
</dbReference>
<dbReference type="PANTHER" id="PTHR42923:SF3">
    <property type="entry name" value="PROTOPORPHYRINOGEN OXIDASE"/>
    <property type="match status" value="1"/>
</dbReference>
<name>A0A2S4Q0K8_9PEZI</name>
<dbReference type="Proteomes" id="UP000237438">
    <property type="component" value="Unassembled WGS sequence"/>
</dbReference>
<gene>
    <name evidence="13" type="ORF">EPUL_000687</name>
</gene>
<dbReference type="OrthoDB" id="438553at2759"/>
<comment type="subcellular location">
    <subcellularLocation>
        <location evidence="11">Mitochondrion inner membrane</location>
    </subcellularLocation>
</comment>
<evidence type="ECO:0000313" key="13">
    <source>
        <dbReference type="EMBL" id="POS87814.1"/>
    </source>
</evidence>
<feature type="non-terminal residue" evidence="13">
    <location>
        <position position="539"/>
    </location>
</feature>
<evidence type="ECO:0000256" key="3">
    <source>
        <dbReference type="ARBA" id="ARBA00010551"/>
    </source>
</evidence>
<protein>
    <recommendedName>
        <fullName evidence="4 11">Protoporphyrinogen oxidase</fullName>
        <ecNumber evidence="4 11">1.3.3.4</ecNumber>
    </recommendedName>
</protein>
<evidence type="ECO:0000256" key="10">
    <source>
        <dbReference type="ARBA" id="ARBA00047554"/>
    </source>
</evidence>
<dbReference type="Gene3D" id="3.50.50.60">
    <property type="entry name" value="FAD/NAD(P)-binding domain"/>
    <property type="match status" value="1"/>
</dbReference>
<evidence type="ECO:0000256" key="9">
    <source>
        <dbReference type="ARBA" id="ARBA00023244"/>
    </source>
</evidence>
<sequence>MTFLLFNFGSGLSPKFDHSHVAVIGGGISGLTTAYYLLRRFQNAKVTLYESTNRLGGWLQSESIDTGYGKVLFESGPRTLRYGNSNSLVTAQLIQDLGLEDEIILSAKNSIAAKNRFVYYPDHLVRMPVPGESFLWQVIKMLSEPVFKGMLPAAIEFLRPPRPEELEDESVASFFTRRLGTVHPVNNIHSAVLHGIYAGDINQLSAQSLFPTFWYMEKHFGGMLKGVFFCTKDKIELLSPSEISIRREIIPKINARLHQNLENAAVFSFKQGLGSITNALEQKLKSKPNFSLKLGHQIKSVQLAGDGIEVGLVINLSLSNTNQLQIQTSNNDSPTKHSHVVSTLLPKQTSSLTSKLPSLSLIHSVSVMVVNLYYNSTEILPVHGFGYLIPQTVSYKQNPECALGVVFDSDAIQGQDTASGTKLTVMLGGHWWDSFETYPDKEEGAIMAKAVVKRHLGITKEPDLVRVKLQKDCIPQYAVGHQKLLAQARNELGDFMGRLSVTGCGYRGVGVNDCTASARDLVSRMPIGIGSKLTTGLDW</sequence>